<dbReference type="GeneTree" id="ENSGT00940000158380"/>
<keyword evidence="5" id="KW-1185">Reference proteome</keyword>
<sequence>MITSAINFVLKKILSFILYSKAGLLKNITGLISFKSLKFYTSVLICLLFSVRILTSVKIQRFIFPLSPSLPPSLSPFLRVLCLGRRKRKISARARLNCDSPAPLLVLWFCTCLTTLLPLRAQKPPEAASPALQRLLSLLHRGGITTTTTTTSSTTETTNTISLKPGMLHAEDRVRAPPTAAAVSTPTLGEVGSVLHGIDGIPHVGSHFLLTALGDGATLPGAEHLMPGDRLSLNTAADLTHLKGILRRRQLYCRTGFHLEILPDGTVQGTRKDHSRFGILEFISLAVGLISIKGVDSGLYLGMNNKGELYGSEKLTAECIFREQFEENWYNTYSSNLYKHGDRGTRYFVALNKDGTPRDGTKSRRHQKFTHFLPRPVDPDRVPELYRDILGHS</sequence>
<dbReference type="PROSITE" id="PS00247">
    <property type="entry name" value="HBGF_FGF"/>
    <property type="match status" value="1"/>
</dbReference>
<dbReference type="InterPro" id="IPR002209">
    <property type="entry name" value="Fibroblast_GF_fam"/>
</dbReference>
<dbReference type="FunCoup" id="A0A3P8WQW1">
    <property type="interactions" value="583"/>
</dbReference>
<dbReference type="CDD" id="cd23327">
    <property type="entry name" value="beta-trefoil_FGF20"/>
    <property type="match status" value="1"/>
</dbReference>
<dbReference type="GO" id="GO:0008083">
    <property type="term" value="F:growth factor activity"/>
    <property type="evidence" value="ECO:0007669"/>
    <property type="project" value="UniProtKB-KW"/>
</dbReference>
<dbReference type="FunFam" id="2.80.10.50:FF:000004">
    <property type="entry name" value="Fibroblast growth factor"/>
    <property type="match status" value="1"/>
</dbReference>
<evidence type="ECO:0000313" key="5">
    <source>
        <dbReference type="Proteomes" id="UP000265120"/>
    </source>
</evidence>
<reference evidence="4" key="2">
    <citation type="submission" date="2025-08" db="UniProtKB">
        <authorList>
            <consortium name="Ensembl"/>
        </authorList>
    </citation>
    <scope>IDENTIFICATION</scope>
</reference>
<dbReference type="Gene3D" id="2.80.10.50">
    <property type="match status" value="1"/>
</dbReference>
<dbReference type="Proteomes" id="UP000265120">
    <property type="component" value="Chromosome 15"/>
</dbReference>
<dbReference type="AlphaFoldDB" id="A0A3P8WQW1"/>
<proteinExistence type="inferred from homology"/>
<dbReference type="InterPro" id="IPR008996">
    <property type="entry name" value="IL1/FGF"/>
</dbReference>
<protein>
    <recommendedName>
        <fullName evidence="3">Fibroblast growth factor</fullName>
        <shortName evidence="3">FGF</shortName>
    </recommendedName>
</protein>
<evidence type="ECO:0000313" key="4">
    <source>
        <dbReference type="Ensembl" id="ENSCSEP00000027035.1"/>
    </source>
</evidence>
<accession>A0A3P8WQW1</accession>
<dbReference type="Ensembl" id="ENSCSET00000027398.1">
    <property type="protein sequence ID" value="ENSCSEP00000027035.1"/>
    <property type="gene ID" value="ENSCSEG00000017275.1"/>
</dbReference>
<dbReference type="SMART" id="SM00442">
    <property type="entry name" value="FGF"/>
    <property type="match status" value="1"/>
</dbReference>
<evidence type="ECO:0000256" key="3">
    <source>
        <dbReference type="RuleBase" id="RU049442"/>
    </source>
</evidence>
<dbReference type="PRINTS" id="PR00263">
    <property type="entry name" value="HBGFFGF"/>
</dbReference>
<organism evidence="4 5">
    <name type="scientific">Cynoglossus semilaevis</name>
    <name type="common">Tongue sole</name>
    <dbReference type="NCBI Taxonomy" id="244447"/>
    <lineage>
        <taxon>Eukaryota</taxon>
        <taxon>Metazoa</taxon>
        <taxon>Chordata</taxon>
        <taxon>Craniata</taxon>
        <taxon>Vertebrata</taxon>
        <taxon>Euteleostomi</taxon>
        <taxon>Actinopterygii</taxon>
        <taxon>Neopterygii</taxon>
        <taxon>Teleostei</taxon>
        <taxon>Neoteleostei</taxon>
        <taxon>Acanthomorphata</taxon>
        <taxon>Carangaria</taxon>
        <taxon>Pleuronectiformes</taxon>
        <taxon>Pleuronectoidei</taxon>
        <taxon>Cynoglossidae</taxon>
        <taxon>Cynoglossinae</taxon>
        <taxon>Cynoglossus</taxon>
    </lineage>
</organism>
<dbReference type="Pfam" id="PF00167">
    <property type="entry name" value="FGF"/>
    <property type="match status" value="1"/>
</dbReference>
<reference evidence="4" key="3">
    <citation type="submission" date="2025-09" db="UniProtKB">
        <authorList>
            <consortium name="Ensembl"/>
        </authorList>
    </citation>
    <scope>IDENTIFICATION</scope>
</reference>
<evidence type="ECO:0000256" key="2">
    <source>
        <dbReference type="ARBA" id="ARBA00023030"/>
    </source>
</evidence>
<dbReference type="SUPFAM" id="SSF50353">
    <property type="entry name" value="Cytokine"/>
    <property type="match status" value="1"/>
</dbReference>
<keyword evidence="2" id="KW-0339">Growth factor</keyword>
<comment type="similarity">
    <text evidence="1 3">Belongs to the heparin-binding growth factors family.</text>
</comment>
<dbReference type="PANTHER" id="PTHR11486">
    <property type="entry name" value="FIBROBLAST GROWTH FACTOR"/>
    <property type="match status" value="1"/>
</dbReference>
<dbReference type="STRING" id="244447.ENSCSEP00000027035"/>
<name>A0A3P8WQW1_CYNSE</name>
<dbReference type="InParanoid" id="A0A3P8WQW1"/>
<reference evidence="4 5" key="1">
    <citation type="journal article" date="2014" name="Nat. Genet.">
        <title>Whole-genome sequence of a flatfish provides insights into ZW sex chromosome evolution and adaptation to a benthic lifestyle.</title>
        <authorList>
            <person name="Chen S."/>
            <person name="Zhang G."/>
            <person name="Shao C."/>
            <person name="Huang Q."/>
            <person name="Liu G."/>
            <person name="Zhang P."/>
            <person name="Song W."/>
            <person name="An N."/>
            <person name="Chalopin D."/>
            <person name="Volff J.N."/>
            <person name="Hong Y."/>
            <person name="Li Q."/>
            <person name="Sha Z."/>
            <person name="Zhou H."/>
            <person name="Xie M."/>
            <person name="Yu Q."/>
            <person name="Liu Y."/>
            <person name="Xiang H."/>
            <person name="Wang N."/>
            <person name="Wu K."/>
            <person name="Yang C."/>
            <person name="Zhou Q."/>
            <person name="Liao X."/>
            <person name="Yang L."/>
            <person name="Hu Q."/>
            <person name="Zhang J."/>
            <person name="Meng L."/>
            <person name="Jin L."/>
            <person name="Tian Y."/>
            <person name="Lian J."/>
            <person name="Yang J."/>
            <person name="Miao G."/>
            <person name="Liu S."/>
            <person name="Liang Z."/>
            <person name="Yan F."/>
            <person name="Li Y."/>
            <person name="Sun B."/>
            <person name="Zhang H."/>
            <person name="Zhang J."/>
            <person name="Zhu Y."/>
            <person name="Du M."/>
            <person name="Zhao Y."/>
            <person name="Schartl M."/>
            <person name="Tang Q."/>
            <person name="Wang J."/>
        </authorList>
    </citation>
    <scope>NUCLEOTIDE SEQUENCE</scope>
</reference>
<evidence type="ECO:0000256" key="1">
    <source>
        <dbReference type="ARBA" id="ARBA00007936"/>
    </source>
</evidence>
<dbReference type="PRINTS" id="PR00262">
    <property type="entry name" value="IL1HBGF"/>
</dbReference>